<sequence>MSSESHSQQEKEHVKDIIPQLLQLVAETDPILHSPIEEMSLTDISSDETKQIVANMVYSIRPQQLQRANAPYSKAAGMAA</sequence>
<gene>
    <name evidence="1" type="ORF">KXQ929_LOCUS44409</name>
</gene>
<proteinExistence type="predicted"/>
<comment type="caution">
    <text evidence="1">The sequence shown here is derived from an EMBL/GenBank/DDBJ whole genome shotgun (WGS) entry which is preliminary data.</text>
</comment>
<dbReference type="EMBL" id="CAJOBB010012712">
    <property type="protein sequence ID" value="CAF4280516.1"/>
    <property type="molecule type" value="Genomic_DNA"/>
</dbReference>
<evidence type="ECO:0000313" key="1">
    <source>
        <dbReference type="EMBL" id="CAF4280516.1"/>
    </source>
</evidence>
<protein>
    <submittedName>
        <fullName evidence="1">Uncharacterized protein</fullName>
    </submittedName>
</protein>
<reference evidence="1" key="1">
    <citation type="submission" date="2021-02" db="EMBL/GenBank/DDBJ databases">
        <authorList>
            <person name="Nowell W R."/>
        </authorList>
    </citation>
    <scope>NUCLEOTIDE SEQUENCE</scope>
</reference>
<evidence type="ECO:0000313" key="2">
    <source>
        <dbReference type="Proteomes" id="UP000663868"/>
    </source>
</evidence>
<feature type="non-terminal residue" evidence="1">
    <location>
        <position position="80"/>
    </location>
</feature>
<organism evidence="1 2">
    <name type="scientific">Adineta steineri</name>
    <dbReference type="NCBI Taxonomy" id="433720"/>
    <lineage>
        <taxon>Eukaryota</taxon>
        <taxon>Metazoa</taxon>
        <taxon>Spiralia</taxon>
        <taxon>Gnathifera</taxon>
        <taxon>Rotifera</taxon>
        <taxon>Eurotatoria</taxon>
        <taxon>Bdelloidea</taxon>
        <taxon>Adinetida</taxon>
        <taxon>Adinetidae</taxon>
        <taxon>Adineta</taxon>
    </lineage>
</organism>
<name>A0A820GIE3_9BILA</name>
<accession>A0A820GIE3</accession>
<dbReference type="Proteomes" id="UP000663868">
    <property type="component" value="Unassembled WGS sequence"/>
</dbReference>
<dbReference type="AlphaFoldDB" id="A0A820GIE3"/>